<dbReference type="SUPFAM" id="SSF53850">
    <property type="entry name" value="Periplasmic binding protein-like II"/>
    <property type="match status" value="1"/>
</dbReference>
<dbReference type="Gene3D" id="1.10.10.10">
    <property type="entry name" value="Winged helix-like DNA-binding domain superfamily/Winged helix DNA-binding domain"/>
    <property type="match status" value="1"/>
</dbReference>
<dbReference type="PANTHER" id="PTHR30419">
    <property type="entry name" value="HTH-TYPE TRANSCRIPTIONAL REGULATOR YBHD"/>
    <property type="match status" value="1"/>
</dbReference>
<evidence type="ECO:0000256" key="1">
    <source>
        <dbReference type="ARBA" id="ARBA00009437"/>
    </source>
</evidence>
<evidence type="ECO:0000259" key="5">
    <source>
        <dbReference type="PROSITE" id="PS50931"/>
    </source>
</evidence>
<dbReference type="SUPFAM" id="SSF46785">
    <property type="entry name" value="Winged helix' DNA-binding domain"/>
    <property type="match status" value="1"/>
</dbReference>
<dbReference type="Gene3D" id="3.40.190.290">
    <property type="match status" value="1"/>
</dbReference>
<dbReference type="InterPro" id="IPR005119">
    <property type="entry name" value="LysR_subst-bd"/>
</dbReference>
<dbReference type="PANTHER" id="PTHR30419:SF2">
    <property type="entry name" value="LYSR FAMILY TRANSCRIPTIONAL REGULATOR"/>
    <property type="match status" value="1"/>
</dbReference>
<dbReference type="InterPro" id="IPR036390">
    <property type="entry name" value="WH_DNA-bd_sf"/>
</dbReference>
<dbReference type="InterPro" id="IPR036388">
    <property type="entry name" value="WH-like_DNA-bd_sf"/>
</dbReference>
<name>A0ABS5EXD5_9PROT</name>
<protein>
    <submittedName>
        <fullName evidence="6">LysR family transcriptional regulator</fullName>
    </submittedName>
</protein>
<feature type="domain" description="HTH lysR-type" evidence="5">
    <location>
        <begin position="10"/>
        <end position="62"/>
    </location>
</feature>
<dbReference type="InterPro" id="IPR000847">
    <property type="entry name" value="LysR_HTH_N"/>
</dbReference>
<comment type="similarity">
    <text evidence="1">Belongs to the LysR transcriptional regulatory family.</text>
</comment>
<dbReference type="Pfam" id="PF00126">
    <property type="entry name" value="HTH_1"/>
    <property type="match status" value="1"/>
</dbReference>
<evidence type="ECO:0000313" key="7">
    <source>
        <dbReference type="Proteomes" id="UP001196870"/>
    </source>
</evidence>
<gene>
    <name evidence="6" type="ORF">GXW71_11405</name>
</gene>
<evidence type="ECO:0000313" key="6">
    <source>
        <dbReference type="EMBL" id="MBR0664960.1"/>
    </source>
</evidence>
<dbReference type="InterPro" id="IPR050950">
    <property type="entry name" value="HTH-type_LysR_regulators"/>
</dbReference>
<sequence length="302" mass="31558">MPSPPDWVTLRILLAADALGSLSRAAEHCGIAISAAAKRIQDLEQQHGVQLLDRGAKGVRATAAGERLIRHARALFELGSRMEDDLRAFAAGGTGSVRLGATTSALSGHRLAEALAGFAQAQPGIAVTLQEETSLAILHEVLEGRVDLGIVTSAAALPTELEAHGWHGDALLAVMPAGHRLADRASLRYAALLDEPLIGVQAGGALAILLEEEARRLGRAPQYRFRVATTDSARRLAAAGLGATVMPDGVARPYLAALGLAGVPLAEDWARRRLRIVARPAPGLPAAARLLLNHLLAQPEAG</sequence>
<dbReference type="Proteomes" id="UP001196870">
    <property type="component" value="Unassembled WGS sequence"/>
</dbReference>
<keyword evidence="4" id="KW-0804">Transcription</keyword>
<evidence type="ECO:0000256" key="3">
    <source>
        <dbReference type="ARBA" id="ARBA00023125"/>
    </source>
</evidence>
<evidence type="ECO:0000256" key="4">
    <source>
        <dbReference type="ARBA" id="ARBA00023163"/>
    </source>
</evidence>
<organism evidence="6 7">
    <name type="scientific">Plastoroseomonas hellenica</name>
    <dbReference type="NCBI Taxonomy" id="2687306"/>
    <lineage>
        <taxon>Bacteria</taxon>
        <taxon>Pseudomonadati</taxon>
        <taxon>Pseudomonadota</taxon>
        <taxon>Alphaproteobacteria</taxon>
        <taxon>Acetobacterales</taxon>
        <taxon>Acetobacteraceae</taxon>
        <taxon>Plastoroseomonas</taxon>
    </lineage>
</organism>
<keyword evidence="7" id="KW-1185">Reference proteome</keyword>
<evidence type="ECO:0000256" key="2">
    <source>
        <dbReference type="ARBA" id="ARBA00023015"/>
    </source>
</evidence>
<comment type="caution">
    <text evidence="6">The sequence shown here is derived from an EMBL/GenBank/DDBJ whole genome shotgun (WGS) entry which is preliminary data.</text>
</comment>
<keyword evidence="2" id="KW-0805">Transcription regulation</keyword>
<dbReference type="Pfam" id="PF03466">
    <property type="entry name" value="LysR_substrate"/>
    <property type="match status" value="1"/>
</dbReference>
<proteinExistence type="inferred from homology"/>
<dbReference type="PROSITE" id="PS50931">
    <property type="entry name" value="HTH_LYSR"/>
    <property type="match status" value="1"/>
</dbReference>
<reference evidence="7" key="1">
    <citation type="journal article" date="2021" name="Syst. Appl. Microbiol.">
        <title>Roseomonas hellenica sp. nov., isolated from roots of wild-growing Alkanna tinctoria.</title>
        <authorList>
            <person name="Rat A."/>
            <person name="Naranjo H.D."/>
            <person name="Lebbe L."/>
            <person name="Cnockaert M."/>
            <person name="Krigas N."/>
            <person name="Grigoriadou K."/>
            <person name="Maloupa E."/>
            <person name="Willems A."/>
        </authorList>
    </citation>
    <scope>NUCLEOTIDE SEQUENCE [LARGE SCALE GENOMIC DNA]</scope>
    <source>
        <strain evidence="7">LMG 31523</strain>
    </source>
</reference>
<dbReference type="EMBL" id="JAAGBB010000011">
    <property type="protein sequence ID" value="MBR0664960.1"/>
    <property type="molecule type" value="Genomic_DNA"/>
</dbReference>
<accession>A0ABS5EXD5</accession>
<keyword evidence="3" id="KW-0238">DNA-binding</keyword>
<dbReference type="RefSeq" id="WP_211852624.1">
    <property type="nucleotide sequence ID" value="NZ_JAAGBB010000011.1"/>
</dbReference>